<keyword evidence="2" id="KW-1185">Reference proteome</keyword>
<dbReference type="RefSeq" id="WP_248104175.1">
    <property type="nucleotide sequence ID" value="NZ_CP096123.1"/>
</dbReference>
<dbReference type="EMBL" id="CP096123">
    <property type="protein sequence ID" value="UPO24943.1"/>
    <property type="molecule type" value="Genomic_DNA"/>
</dbReference>
<keyword evidence="1" id="KW-0614">Plasmid</keyword>
<protein>
    <submittedName>
        <fullName evidence="1">Uncharacterized protein</fullName>
    </submittedName>
</protein>
<gene>
    <name evidence="1" type="ORF">MZO21_14890</name>
</gene>
<name>A0ABY4K2V5_9GAMM</name>
<organism evidence="1 2">
    <name type="scientific">Acinetobacter portensis</name>
    <dbReference type="NCBI Taxonomy" id="1839785"/>
    <lineage>
        <taxon>Bacteria</taxon>
        <taxon>Pseudomonadati</taxon>
        <taxon>Pseudomonadota</taxon>
        <taxon>Gammaproteobacteria</taxon>
        <taxon>Moraxellales</taxon>
        <taxon>Moraxellaceae</taxon>
        <taxon>Acinetobacter</taxon>
    </lineage>
</organism>
<evidence type="ECO:0000313" key="1">
    <source>
        <dbReference type="EMBL" id="UPO24943.1"/>
    </source>
</evidence>
<accession>A0ABY4K2V5</accession>
<dbReference type="Proteomes" id="UP000831422">
    <property type="component" value="Plasmid pJNE5-OXA-58"/>
</dbReference>
<sequence>MLLNKKITFQILIFFLSILNINSAYADKELIFININEKLGSIELLDKNSIKPYKIKGYKVLDRWSYFYKKHYNNVSYAKGSYIIDCLNKDPVEKVINLYYLTSTSYTPDNSVRFNPTSPYESNPITDKNMGRVYKYHGDGTENPLYSVLSNYVCK</sequence>
<geneLocation type="plasmid" evidence="1 2">
    <name>pJNE5-OXA-58</name>
</geneLocation>
<proteinExistence type="predicted"/>
<reference evidence="1 2" key="1">
    <citation type="submission" date="2022-04" db="EMBL/GenBank/DDBJ databases">
        <title>Occurrence of NDM-1-producing Shewanella putrefaciens and Acinetobacter portensis in a dairy farm from China.</title>
        <authorList>
            <person name="Li R."/>
            <person name="Zhang L."/>
        </authorList>
    </citation>
    <scope>NUCLEOTIDE SEQUENCE [LARGE SCALE GENOMIC DNA]</scope>
    <source>
        <strain evidence="1 2">JNE5</strain>
        <plasmid evidence="1 2">pJNE5-OXA-58</plasmid>
    </source>
</reference>
<evidence type="ECO:0000313" key="2">
    <source>
        <dbReference type="Proteomes" id="UP000831422"/>
    </source>
</evidence>